<proteinExistence type="predicted"/>
<gene>
    <name evidence="4" type="primary">gaa</name>
    <name evidence="4" type="ORF">GCM10008023_12380</name>
</gene>
<evidence type="ECO:0000313" key="5">
    <source>
        <dbReference type="Proteomes" id="UP000652430"/>
    </source>
</evidence>
<evidence type="ECO:0000256" key="1">
    <source>
        <dbReference type="ARBA" id="ARBA00022801"/>
    </source>
</evidence>
<dbReference type="SUPFAM" id="SSF53474">
    <property type="entry name" value="alpha/beta-Hydrolases"/>
    <property type="match status" value="1"/>
</dbReference>
<dbReference type="RefSeq" id="WP_189675473.1">
    <property type="nucleotide sequence ID" value="NZ_BNAQ01000001.1"/>
</dbReference>
<feature type="chain" id="PRO_5046613307" evidence="2">
    <location>
        <begin position="23"/>
        <end position="638"/>
    </location>
</feature>
<dbReference type="Pfam" id="PF08530">
    <property type="entry name" value="PepX_C"/>
    <property type="match status" value="1"/>
</dbReference>
<dbReference type="InterPro" id="IPR029058">
    <property type="entry name" value="AB_hydrolase_fold"/>
</dbReference>
<organism evidence="4 5">
    <name type="scientific">Sphingomonas glacialis</name>
    <dbReference type="NCBI Taxonomy" id="658225"/>
    <lineage>
        <taxon>Bacteria</taxon>
        <taxon>Pseudomonadati</taxon>
        <taxon>Pseudomonadota</taxon>
        <taxon>Alphaproteobacteria</taxon>
        <taxon>Sphingomonadales</taxon>
        <taxon>Sphingomonadaceae</taxon>
        <taxon>Sphingomonas</taxon>
    </lineage>
</organism>
<keyword evidence="5" id="KW-1185">Reference proteome</keyword>
<dbReference type="Gene3D" id="2.60.120.260">
    <property type="entry name" value="Galactose-binding domain-like"/>
    <property type="match status" value="1"/>
</dbReference>
<dbReference type="Gene3D" id="3.40.50.1820">
    <property type="entry name" value="alpha/beta hydrolase"/>
    <property type="match status" value="1"/>
</dbReference>
<reference evidence="5" key="1">
    <citation type="journal article" date="2019" name="Int. J. Syst. Evol. Microbiol.">
        <title>The Global Catalogue of Microorganisms (GCM) 10K type strain sequencing project: providing services to taxonomists for standard genome sequencing and annotation.</title>
        <authorList>
            <consortium name="The Broad Institute Genomics Platform"/>
            <consortium name="The Broad Institute Genome Sequencing Center for Infectious Disease"/>
            <person name="Wu L."/>
            <person name="Ma J."/>
        </authorList>
    </citation>
    <scope>NUCLEOTIDE SEQUENCE [LARGE SCALE GENOMIC DNA]</scope>
    <source>
        <strain evidence="5">CGMCC 1.8957</strain>
    </source>
</reference>
<evidence type="ECO:0000256" key="2">
    <source>
        <dbReference type="SAM" id="SignalP"/>
    </source>
</evidence>
<sequence>MKRHALLLAATAAVIALAPVHAQQKAPAAAAVGGDIPAKFSPPEAQNDYVKREVMIPMRDGTKLYTVIVYAKGLTNAPIVLTRTPYNAKGRAHRTDSASELSTLPLADEMFVKGGYIRVYQDIRGKYGSEGDYVVTRPVIGPLNQTKVDHTTDAYDTIDWLVNKANLPESNGRVGMIGSSYEGFTVVMALLHPHPALKVAAPQSPMIDGWMGDDWFHYGAFRLPNIGWLGSQTGYKGEGKAPPSGGYDDYDNFRTISAGDWAKKSGYDQLPYWKRMVEHPAYDGFWSGQALDTLLAASPSNVPTLWEQGLWDHEDMWGGIHSYEALVKAGHQSNNYLVMGPWRHSQVNREGRTLGPLTWNGDTAQQYREDMVLPFFNQYLKDGPAVTLPAAAIYNTGANHWDSFPKWPLSCDTGCDTPLTPLYLQADKGLGFERAASGGDSYVSDPANPVPYLPRPINFDDGRWGDWLVSDQRSVDGRTDVMSYSTPALTKTVKVSGVPWADIFAKTTGSDGDIVVKLLDVYPDEVASNPKMGGYQLAISLDIFRGRYRESFAKPSAIPANKTQQYRFRLPAVNHEFLPGHKIMVQVQSSLFPVYDRNPQTFVPNIFLAKPADYKKATVTIEHGAAGASAVLLPVVTK</sequence>
<dbReference type="InterPro" id="IPR000383">
    <property type="entry name" value="Xaa-Pro-like_dom"/>
</dbReference>
<evidence type="ECO:0000313" key="4">
    <source>
        <dbReference type="EMBL" id="GHH12348.1"/>
    </source>
</evidence>
<dbReference type="SUPFAM" id="SSF49785">
    <property type="entry name" value="Galactose-binding domain-like"/>
    <property type="match status" value="1"/>
</dbReference>
<accession>A0ABQ3LCZ7</accession>
<evidence type="ECO:0000259" key="3">
    <source>
        <dbReference type="SMART" id="SM00939"/>
    </source>
</evidence>
<dbReference type="Gene3D" id="1.10.3020.10">
    <property type="entry name" value="alpha-amino acid ester hydrolase ( Helical cap domain)"/>
    <property type="match status" value="1"/>
</dbReference>
<feature type="signal peptide" evidence="2">
    <location>
        <begin position="1"/>
        <end position="22"/>
    </location>
</feature>
<comment type="caution">
    <text evidence="4">The sequence shown here is derived from an EMBL/GenBank/DDBJ whole genome shotgun (WGS) entry which is preliminary data.</text>
</comment>
<dbReference type="InterPro" id="IPR008979">
    <property type="entry name" value="Galactose-bd-like_sf"/>
</dbReference>
<dbReference type="SMART" id="SM00939">
    <property type="entry name" value="PepX_C"/>
    <property type="match status" value="1"/>
</dbReference>
<name>A0ABQ3LCZ7_9SPHN</name>
<keyword evidence="1" id="KW-0378">Hydrolase</keyword>
<dbReference type="Proteomes" id="UP000652430">
    <property type="component" value="Unassembled WGS sequence"/>
</dbReference>
<dbReference type="Pfam" id="PF02129">
    <property type="entry name" value="Peptidase_S15"/>
    <property type="match status" value="1"/>
</dbReference>
<dbReference type="InterPro" id="IPR005674">
    <property type="entry name" value="CocE/Ser_esterase"/>
</dbReference>
<keyword evidence="2" id="KW-0732">Signal</keyword>
<dbReference type="InterPro" id="IPR013736">
    <property type="entry name" value="Xaa-Pro_dipept_C"/>
</dbReference>
<dbReference type="EMBL" id="BNAQ01000001">
    <property type="protein sequence ID" value="GHH12348.1"/>
    <property type="molecule type" value="Genomic_DNA"/>
</dbReference>
<protein>
    <submittedName>
        <fullName evidence="4">Glutaryl-7-ACA acylase</fullName>
    </submittedName>
</protein>
<dbReference type="NCBIfam" id="TIGR00976">
    <property type="entry name" value="CocE_NonD"/>
    <property type="match status" value="1"/>
</dbReference>
<feature type="domain" description="Xaa-Pro dipeptidyl-peptidase C-terminal" evidence="3">
    <location>
        <begin position="373"/>
        <end position="632"/>
    </location>
</feature>